<feature type="transmembrane region" description="Helical" evidence="9">
    <location>
        <begin position="303"/>
        <end position="322"/>
    </location>
</feature>
<feature type="domain" description="Sugar phosphate transporter" evidence="10">
    <location>
        <begin position="39"/>
        <end position="319"/>
    </location>
</feature>
<dbReference type="PANTHER" id="PTHR11132">
    <property type="entry name" value="SOLUTE CARRIER FAMILY 35"/>
    <property type="match status" value="1"/>
</dbReference>
<evidence type="ECO:0000256" key="1">
    <source>
        <dbReference type="ARBA" id="ARBA00003420"/>
    </source>
</evidence>
<feature type="transmembrane region" description="Helical" evidence="9">
    <location>
        <begin position="249"/>
        <end position="269"/>
    </location>
</feature>
<evidence type="ECO:0000256" key="2">
    <source>
        <dbReference type="ARBA" id="ARBA00004477"/>
    </source>
</evidence>
<feature type="transmembrane region" description="Helical" evidence="9">
    <location>
        <begin position="62"/>
        <end position="82"/>
    </location>
</feature>
<gene>
    <name evidence="11" type="ORF">EX30DRAFT_371102</name>
</gene>
<evidence type="ECO:0000256" key="8">
    <source>
        <dbReference type="SAM" id="MobiDB-lite"/>
    </source>
</evidence>
<sequence>MSEKQGGLLPLSNGDNNNKRRDEPQAQEQDSVSTKYAWLAVYFSLNLGLTLFNKAVMGKFPFPYLLTGIHTLCGSIGCLFFYSRGAFTLSRLSRHENLTLMLFSTLYTINIAISNVSLNLVTIPFHQIVRAMTPFFTVVLCRVWLQKTYSRSTYLSLLPVVFGVGLATAGDYYATTLGFFLTLLGALFASIKTVATNRLLTGRLKLSSLELLHRMSPLAFIQTLIYAYLTGELNKVGGYYAEQMTQRDVILLLMNGVIAFALNVVSFGANKKTGALTMTVAANVKQILTIVLSIMFWGLKVGWLNASGIILTLAGGAWYAKVELENKTKPRSGPRPPPASPLEMMRTN</sequence>
<name>A0A4S2MYP7_9PEZI</name>
<dbReference type="Pfam" id="PF03151">
    <property type="entry name" value="TPT"/>
    <property type="match status" value="1"/>
</dbReference>
<feature type="transmembrane region" description="Helical" evidence="9">
    <location>
        <begin position="127"/>
        <end position="145"/>
    </location>
</feature>
<feature type="transmembrane region" description="Helical" evidence="9">
    <location>
        <begin position="179"/>
        <end position="199"/>
    </location>
</feature>
<comment type="function">
    <text evidence="1">Involved in the import of GDP-mannose from the cytoplasm into the Golgi lumen.</text>
</comment>
<organism evidence="11 12">
    <name type="scientific">Ascodesmis nigricans</name>
    <dbReference type="NCBI Taxonomy" id="341454"/>
    <lineage>
        <taxon>Eukaryota</taxon>
        <taxon>Fungi</taxon>
        <taxon>Dikarya</taxon>
        <taxon>Ascomycota</taxon>
        <taxon>Pezizomycotina</taxon>
        <taxon>Pezizomycetes</taxon>
        <taxon>Pezizales</taxon>
        <taxon>Ascodesmidaceae</taxon>
        <taxon>Ascodesmis</taxon>
    </lineage>
</organism>
<comment type="subunit">
    <text evidence="4">Homooligomer.</text>
</comment>
<dbReference type="EMBL" id="ML220117">
    <property type="protein sequence ID" value="TGZ81898.1"/>
    <property type="molecule type" value="Genomic_DNA"/>
</dbReference>
<dbReference type="AlphaFoldDB" id="A0A4S2MYP7"/>
<dbReference type="InterPro" id="IPR050186">
    <property type="entry name" value="TPT_transporter"/>
</dbReference>
<feature type="region of interest" description="Disordered" evidence="8">
    <location>
        <begin position="1"/>
        <end position="29"/>
    </location>
</feature>
<evidence type="ECO:0000259" key="10">
    <source>
        <dbReference type="Pfam" id="PF03151"/>
    </source>
</evidence>
<evidence type="ECO:0000256" key="3">
    <source>
        <dbReference type="ARBA" id="ARBA00010425"/>
    </source>
</evidence>
<dbReference type="Proteomes" id="UP000298138">
    <property type="component" value="Unassembled WGS sequence"/>
</dbReference>
<evidence type="ECO:0000313" key="11">
    <source>
        <dbReference type="EMBL" id="TGZ81898.1"/>
    </source>
</evidence>
<proteinExistence type="inferred from homology"/>
<evidence type="ECO:0000256" key="5">
    <source>
        <dbReference type="ARBA" id="ARBA00022692"/>
    </source>
</evidence>
<accession>A0A4S2MYP7</accession>
<comment type="subcellular location">
    <subcellularLocation>
        <location evidence="2">Endoplasmic reticulum membrane</location>
        <topology evidence="2">Multi-pass membrane protein</topology>
    </subcellularLocation>
</comment>
<dbReference type="InterPro" id="IPR004853">
    <property type="entry name" value="Sugar_P_trans_dom"/>
</dbReference>
<keyword evidence="7 9" id="KW-0472">Membrane</keyword>
<comment type="similarity">
    <text evidence="3">Belongs to the TPT transporter family. SLC35D subfamily.</text>
</comment>
<evidence type="ECO:0000256" key="4">
    <source>
        <dbReference type="ARBA" id="ARBA00011182"/>
    </source>
</evidence>
<dbReference type="GO" id="GO:0005789">
    <property type="term" value="C:endoplasmic reticulum membrane"/>
    <property type="evidence" value="ECO:0007669"/>
    <property type="project" value="UniProtKB-SubCell"/>
</dbReference>
<keyword evidence="12" id="KW-1185">Reference proteome</keyword>
<protein>
    <submittedName>
        <fullName evidence="11">TPT-domain-containing protein</fullName>
    </submittedName>
</protein>
<evidence type="ECO:0000313" key="12">
    <source>
        <dbReference type="Proteomes" id="UP000298138"/>
    </source>
</evidence>
<feature type="region of interest" description="Disordered" evidence="8">
    <location>
        <begin position="327"/>
        <end position="348"/>
    </location>
</feature>
<dbReference type="InParanoid" id="A0A4S2MYP7"/>
<feature type="transmembrane region" description="Helical" evidence="9">
    <location>
        <begin position="152"/>
        <end position="173"/>
    </location>
</feature>
<keyword evidence="6 9" id="KW-1133">Transmembrane helix</keyword>
<feature type="transmembrane region" description="Helical" evidence="9">
    <location>
        <begin position="102"/>
        <end position="121"/>
    </location>
</feature>
<dbReference type="OrthoDB" id="10261634at2759"/>
<evidence type="ECO:0000256" key="6">
    <source>
        <dbReference type="ARBA" id="ARBA00022989"/>
    </source>
</evidence>
<reference evidence="11 12" key="1">
    <citation type="submission" date="2019-04" db="EMBL/GenBank/DDBJ databases">
        <title>Comparative genomics and transcriptomics to analyze fruiting body development in filamentous ascomycetes.</title>
        <authorList>
            <consortium name="DOE Joint Genome Institute"/>
            <person name="Lutkenhaus R."/>
            <person name="Traeger S."/>
            <person name="Breuer J."/>
            <person name="Kuo A."/>
            <person name="Lipzen A."/>
            <person name="Pangilinan J."/>
            <person name="Dilworth D."/>
            <person name="Sandor L."/>
            <person name="Poggeler S."/>
            <person name="Barry K."/>
            <person name="Grigoriev I.V."/>
            <person name="Nowrousian M."/>
        </authorList>
    </citation>
    <scope>NUCLEOTIDE SEQUENCE [LARGE SCALE GENOMIC DNA]</scope>
    <source>
        <strain evidence="11 12">CBS 389.68</strain>
    </source>
</reference>
<evidence type="ECO:0000256" key="9">
    <source>
        <dbReference type="SAM" id="Phobius"/>
    </source>
</evidence>
<keyword evidence="5 9" id="KW-0812">Transmembrane</keyword>
<evidence type="ECO:0000256" key="7">
    <source>
        <dbReference type="ARBA" id="ARBA00023136"/>
    </source>
</evidence>